<dbReference type="AlphaFoldDB" id="A0AAD6S1B5"/>
<feature type="region of interest" description="Disordered" evidence="1">
    <location>
        <begin position="285"/>
        <end position="416"/>
    </location>
</feature>
<evidence type="ECO:0000256" key="1">
    <source>
        <dbReference type="SAM" id="MobiDB-lite"/>
    </source>
</evidence>
<dbReference type="EMBL" id="JARJCM010000338">
    <property type="protein sequence ID" value="KAJ7018491.1"/>
    <property type="molecule type" value="Genomic_DNA"/>
</dbReference>
<dbReference type="Proteomes" id="UP001218188">
    <property type="component" value="Unassembled WGS sequence"/>
</dbReference>
<dbReference type="InterPro" id="IPR053099">
    <property type="entry name" value="WAS/WASL-interacting_domain"/>
</dbReference>
<evidence type="ECO:0000313" key="2">
    <source>
        <dbReference type="EMBL" id="KAJ7018491.1"/>
    </source>
</evidence>
<feature type="region of interest" description="Disordered" evidence="1">
    <location>
        <begin position="620"/>
        <end position="677"/>
    </location>
</feature>
<protein>
    <submittedName>
        <fullName evidence="2">Uncharacterized protein</fullName>
    </submittedName>
</protein>
<reference evidence="2" key="1">
    <citation type="submission" date="2023-03" db="EMBL/GenBank/DDBJ databases">
        <title>Massive genome expansion in bonnet fungi (Mycena s.s.) driven by repeated elements and novel gene families across ecological guilds.</title>
        <authorList>
            <consortium name="Lawrence Berkeley National Laboratory"/>
            <person name="Harder C.B."/>
            <person name="Miyauchi S."/>
            <person name="Viragh M."/>
            <person name="Kuo A."/>
            <person name="Thoen E."/>
            <person name="Andreopoulos B."/>
            <person name="Lu D."/>
            <person name="Skrede I."/>
            <person name="Drula E."/>
            <person name="Henrissat B."/>
            <person name="Morin E."/>
            <person name="Kohler A."/>
            <person name="Barry K."/>
            <person name="LaButti K."/>
            <person name="Morin E."/>
            <person name="Salamov A."/>
            <person name="Lipzen A."/>
            <person name="Mereny Z."/>
            <person name="Hegedus B."/>
            <person name="Baldrian P."/>
            <person name="Stursova M."/>
            <person name="Weitz H."/>
            <person name="Taylor A."/>
            <person name="Grigoriev I.V."/>
            <person name="Nagy L.G."/>
            <person name="Martin F."/>
            <person name="Kauserud H."/>
        </authorList>
    </citation>
    <scope>NUCLEOTIDE SEQUENCE</scope>
    <source>
        <strain evidence="2">CBHHK200</strain>
    </source>
</reference>
<accession>A0AAD6S1B5</accession>
<dbReference type="GO" id="GO:0005884">
    <property type="term" value="C:actin filament"/>
    <property type="evidence" value="ECO:0007669"/>
    <property type="project" value="TreeGrafter"/>
</dbReference>
<feature type="compositionally biased region" description="Polar residues" evidence="1">
    <location>
        <begin position="285"/>
        <end position="297"/>
    </location>
</feature>
<feature type="compositionally biased region" description="Basic and acidic residues" evidence="1">
    <location>
        <begin position="635"/>
        <end position="644"/>
    </location>
</feature>
<evidence type="ECO:0000313" key="3">
    <source>
        <dbReference type="Proteomes" id="UP001218188"/>
    </source>
</evidence>
<feature type="compositionally biased region" description="Low complexity" evidence="1">
    <location>
        <begin position="352"/>
        <end position="367"/>
    </location>
</feature>
<keyword evidence="3" id="KW-1185">Reference proteome</keyword>
<feature type="compositionally biased region" description="Basic and acidic residues" evidence="1">
    <location>
        <begin position="657"/>
        <end position="671"/>
    </location>
</feature>
<comment type="caution">
    <text evidence="2">The sequence shown here is derived from an EMBL/GenBank/DDBJ whole genome shotgun (WGS) entry which is preliminary data.</text>
</comment>
<gene>
    <name evidence="2" type="ORF">C8F04DRAFT_1277636</name>
</gene>
<dbReference type="PANTHER" id="PTHR48226:SF1">
    <property type="entry name" value="WAS_WASL-INTERACTING PROTEIN FAMILY MEMBER 1"/>
    <property type="match status" value="1"/>
</dbReference>
<dbReference type="PANTHER" id="PTHR48226">
    <property type="entry name" value="OS06G0326200 PROTEIN"/>
    <property type="match status" value="1"/>
</dbReference>
<dbReference type="GO" id="GO:0030048">
    <property type="term" value="P:actin filament-based movement"/>
    <property type="evidence" value="ECO:0007669"/>
    <property type="project" value="TreeGrafter"/>
</dbReference>
<proteinExistence type="predicted"/>
<name>A0AAD6S1B5_9AGAR</name>
<organism evidence="2 3">
    <name type="scientific">Mycena alexandri</name>
    <dbReference type="NCBI Taxonomy" id="1745969"/>
    <lineage>
        <taxon>Eukaryota</taxon>
        <taxon>Fungi</taxon>
        <taxon>Dikarya</taxon>
        <taxon>Basidiomycota</taxon>
        <taxon>Agaricomycotina</taxon>
        <taxon>Agaricomycetes</taxon>
        <taxon>Agaricomycetidae</taxon>
        <taxon>Agaricales</taxon>
        <taxon>Marasmiineae</taxon>
        <taxon>Mycenaceae</taxon>
        <taxon>Mycena</taxon>
    </lineage>
</organism>
<feature type="compositionally biased region" description="Gly residues" evidence="1">
    <location>
        <begin position="340"/>
        <end position="351"/>
    </location>
</feature>
<sequence length="677" mass="72948">MARLYVLKYGYHLKDNQDLAVDTEDPPDEAANVVVNEKEEPGHESYAVLHNNLRARIGEWYRRKYGGLLKTDKAAFTELFTGVLDGAPPKPQRGQVLHCYSRHFFEARVKERFDQRYASLKRRAEYTGEAVLKAIAVQNLVTREAWDEETPAMQREVKLLWEAEYQRALKGWEASLANAPTRTPVELAASLDNAAYYLQPFVDAISERFGMTVSLLLCGPIGRQQGVRAINSVHAGKTLGVAPMKWPEWDKARFKEVETRMVEFGRECFTEQQCRARAVGVASNAGSTHQAEGSSQRGPGATDGGVASTSGERDSANDHSGTAGSERGGTGYGDDDHSGVGDGGQGGGQNGAGDDAQDGASDSAQDGAGDGVQDGAGDGGRGGGGGEGAGGGSQGGGGGEGAGGGSQGGGSGEGAEDPLAQAMQQRIEALWARTDRADWTGELVRGKEWGIVWARCVAGFFDFESAHGYSENRAQIPVAKRPRAMGEWLARGRQWDRFGQIGTMPIGDQNSEGSWVEGWWSYWVSLQPVERVYMGGALSQPNNADWEDLAKLNGKNGLLQVMALLLWWGDYVGDGADVFQFNDWTRAVQDVTWVLRQLETSGCITGEKVGVKRKRARAKAAEESAPAAKVVRRSTRSEKRDEGPQTRARAPAASAQKKTDSKKAAAADGKKRGTRRG</sequence>
<feature type="compositionally biased region" description="Gly residues" evidence="1">
    <location>
        <begin position="368"/>
        <end position="413"/>
    </location>
</feature>